<sequence>MSTASKALKQGPIKDRERVRQKQEEKDRLYAEREQTREQKLRAAEYEMQKALRDKYSKVQEVSSDPHNNPPKN</sequence>
<evidence type="ECO:0000313" key="3">
    <source>
        <dbReference type="Proteomes" id="UP000761534"/>
    </source>
</evidence>
<feature type="region of interest" description="Disordered" evidence="1">
    <location>
        <begin position="54"/>
        <end position="73"/>
    </location>
</feature>
<dbReference type="VEuPathDB" id="FungiDB:TRICI_000073"/>
<accession>A0A642VEE9</accession>
<dbReference type="EMBL" id="SWFS01000011">
    <property type="protein sequence ID" value="KAA8917765.1"/>
    <property type="molecule type" value="Genomic_DNA"/>
</dbReference>
<keyword evidence="3" id="KW-1185">Reference proteome</keyword>
<feature type="region of interest" description="Disordered" evidence="1">
    <location>
        <begin position="1"/>
        <end position="36"/>
    </location>
</feature>
<organism evidence="2 3">
    <name type="scientific">Trichomonascus ciferrii</name>
    <dbReference type="NCBI Taxonomy" id="44093"/>
    <lineage>
        <taxon>Eukaryota</taxon>
        <taxon>Fungi</taxon>
        <taxon>Dikarya</taxon>
        <taxon>Ascomycota</taxon>
        <taxon>Saccharomycotina</taxon>
        <taxon>Dipodascomycetes</taxon>
        <taxon>Dipodascales</taxon>
        <taxon>Trichomonascaceae</taxon>
        <taxon>Trichomonascus</taxon>
        <taxon>Trichomonascus ciferrii complex</taxon>
    </lineage>
</organism>
<reference evidence="2" key="1">
    <citation type="journal article" date="2019" name="G3 (Bethesda)">
        <title>Genome Assemblies of Two Rare Opportunistic Yeast Pathogens: Diutina rugosa (syn. Candida rugosa) and Trichomonascus ciferrii (syn. Candida ciferrii).</title>
        <authorList>
            <person name="Mixao V."/>
            <person name="Saus E."/>
            <person name="Hansen A.P."/>
            <person name="Lass-Florl C."/>
            <person name="Gabaldon T."/>
        </authorList>
    </citation>
    <scope>NUCLEOTIDE SEQUENCE</scope>
    <source>
        <strain evidence="2">CBS 4856</strain>
    </source>
</reference>
<protein>
    <submittedName>
        <fullName evidence="2">Uncharacterized protein</fullName>
    </submittedName>
</protein>
<name>A0A642VEE9_9ASCO</name>
<evidence type="ECO:0000313" key="2">
    <source>
        <dbReference type="EMBL" id="KAA8917765.1"/>
    </source>
</evidence>
<gene>
    <name evidence="2" type="ORF">TRICI_000073</name>
</gene>
<dbReference type="OrthoDB" id="76305at2759"/>
<proteinExistence type="predicted"/>
<dbReference type="Proteomes" id="UP000761534">
    <property type="component" value="Unassembled WGS sequence"/>
</dbReference>
<evidence type="ECO:0000256" key="1">
    <source>
        <dbReference type="SAM" id="MobiDB-lite"/>
    </source>
</evidence>
<feature type="compositionally biased region" description="Basic and acidic residues" evidence="1">
    <location>
        <begin position="12"/>
        <end position="36"/>
    </location>
</feature>
<dbReference type="AlphaFoldDB" id="A0A642VEE9"/>
<comment type="caution">
    <text evidence="2">The sequence shown here is derived from an EMBL/GenBank/DDBJ whole genome shotgun (WGS) entry which is preliminary data.</text>
</comment>